<dbReference type="RefSeq" id="WP_189418572.1">
    <property type="nucleotide sequence ID" value="NZ_BMYZ01000002.1"/>
</dbReference>
<dbReference type="InterPro" id="IPR041651">
    <property type="entry name" value="DUF5610"/>
</dbReference>
<evidence type="ECO:0000259" key="2">
    <source>
        <dbReference type="Pfam" id="PF18433"/>
    </source>
</evidence>
<feature type="compositionally biased region" description="Polar residues" evidence="1">
    <location>
        <begin position="1"/>
        <end position="30"/>
    </location>
</feature>
<accession>A0ABQ3B6Z0</accession>
<sequence length="406" mass="43672">MTLSSINSGAFPSSSLLSRQDQARAQSKSSVIKEAPPIEEKRQSALKLVTRTLSQAYEKIAGKDAVATTAYSDQEPMTATKAAGTILGFIERRLAMDVAEGATQEQLQSRLEAGLEGFKKGFAEAEEKLKALSMFYPEVEADLKDTYSQVLSGIDALKEKLVSGVKTDASVPKESLPNVATPASINNIAIQQGLYEYAEARDFKFELITKEGDRVSIRASSSLGVSVATAQDKNGVEVNASKSSASNFELSIEGDLNESELNAINDLLGRVDKLAGQFYSGNLDDVFDKAVNLGYDDQQIASYALNLSQVQIQQVAESYSAFSPEGEQVPSLANQLAPVGDFIKDVLSTLNVAGEFANPHQLLLDLTRKMADQAALKNEEPSALSQFLERILALNVPQKTEAVSAS</sequence>
<dbReference type="Pfam" id="PF18433">
    <property type="entry name" value="DUF5610"/>
    <property type="match status" value="1"/>
</dbReference>
<dbReference type="EMBL" id="BMYZ01000002">
    <property type="protein sequence ID" value="GGY77025.1"/>
    <property type="molecule type" value="Genomic_DNA"/>
</dbReference>
<proteinExistence type="predicted"/>
<dbReference type="Gene3D" id="1.10.132.90">
    <property type="match status" value="1"/>
</dbReference>
<feature type="region of interest" description="Disordered" evidence="1">
    <location>
        <begin position="1"/>
        <end position="36"/>
    </location>
</feature>
<evidence type="ECO:0000256" key="1">
    <source>
        <dbReference type="SAM" id="MobiDB-lite"/>
    </source>
</evidence>
<feature type="domain" description="DUF5610" evidence="2">
    <location>
        <begin position="45"/>
        <end position="157"/>
    </location>
</feature>
<organism evidence="3 4">
    <name type="scientific">Cellvibrio zantedeschiae</name>
    <dbReference type="NCBI Taxonomy" id="1237077"/>
    <lineage>
        <taxon>Bacteria</taxon>
        <taxon>Pseudomonadati</taxon>
        <taxon>Pseudomonadota</taxon>
        <taxon>Gammaproteobacteria</taxon>
        <taxon>Cellvibrionales</taxon>
        <taxon>Cellvibrionaceae</taxon>
        <taxon>Cellvibrio</taxon>
    </lineage>
</organism>
<keyword evidence="4" id="KW-1185">Reference proteome</keyword>
<gene>
    <name evidence="3" type="ORF">GCM10011613_21920</name>
</gene>
<protein>
    <recommendedName>
        <fullName evidence="2">DUF5610 domain-containing protein</fullName>
    </recommendedName>
</protein>
<evidence type="ECO:0000313" key="4">
    <source>
        <dbReference type="Proteomes" id="UP000619761"/>
    </source>
</evidence>
<dbReference type="Proteomes" id="UP000619761">
    <property type="component" value="Unassembled WGS sequence"/>
</dbReference>
<comment type="caution">
    <text evidence="3">The sequence shown here is derived from an EMBL/GenBank/DDBJ whole genome shotgun (WGS) entry which is preliminary data.</text>
</comment>
<name>A0ABQ3B6Z0_9GAMM</name>
<reference evidence="4" key="1">
    <citation type="journal article" date="2019" name="Int. J. Syst. Evol. Microbiol.">
        <title>The Global Catalogue of Microorganisms (GCM) 10K type strain sequencing project: providing services to taxonomists for standard genome sequencing and annotation.</title>
        <authorList>
            <consortium name="The Broad Institute Genomics Platform"/>
            <consortium name="The Broad Institute Genome Sequencing Center for Infectious Disease"/>
            <person name="Wu L."/>
            <person name="Ma J."/>
        </authorList>
    </citation>
    <scope>NUCLEOTIDE SEQUENCE [LARGE SCALE GENOMIC DNA]</scope>
    <source>
        <strain evidence="4">KCTC 32239</strain>
    </source>
</reference>
<evidence type="ECO:0000313" key="3">
    <source>
        <dbReference type="EMBL" id="GGY77025.1"/>
    </source>
</evidence>